<dbReference type="PANTHER" id="PTHR30213">
    <property type="entry name" value="INNER MEMBRANE PROTEIN YHJD"/>
    <property type="match status" value="1"/>
</dbReference>
<feature type="transmembrane region" description="Helical" evidence="6">
    <location>
        <begin position="31"/>
        <end position="52"/>
    </location>
</feature>
<evidence type="ECO:0000256" key="5">
    <source>
        <dbReference type="ARBA" id="ARBA00023136"/>
    </source>
</evidence>
<reference evidence="7 8" key="1">
    <citation type="submission" date="2017-09" db="EMBL/GenBank/DDBJ databases">
        <title>Complete genome sequence of Verrucomicrobial strain HZ-65, isolated from freshwater.</title>
        <authorList>
            <person name="Choi A."/>
        </authorList>
    </citation>
    <scope>NUCLEOTIDE SEQUENCE [LARGE SCALE GENOMIC DNA]</scope>
    <source>
        <strain evidence="7 8">HZ-65</strain>
    </source>
</reference>
<dbReference type="Pfam" id="PF03631">
    <property type="entry name" value="Virul_fac_BrkB"/>
    <property type="match status" value="1"/>
</dbReference>
<dbReference type="Proteomes" id="UP000217265">
    <property type="component" value="Chromosome"/>
</dbReference>
<feature type="transmembrane region" description="Helical" evidence="6">
    <location>
        <begin position="212"/>
        <end position="235"/>
    </location>
</feature>
<dbReference type="NCBIfam" id="TIGR00765">
    <property type="entry name" value="yihY_not_rbn"/>
    <property type="match status" value="1"/>
</dbReference>
<gene>
    <name evidence="7" type="ORF">CMV30_05870</name>
</gene>
<evidence type="ECO:0000256" key="3">
    <source>
        <dbReference type="ARBA" id="ARBA00022692"/>
    </source>
</evidence>
<evidence type="ECO:0000256" key="4">
    <source>
        <dbReference type="ARBA" id="ARBA00022989"/>
    </source>
</evidence>
<dbReference type="PANTHER" id="PTHR30213:SF1">
    <property type="entry name" value="INNER MEMBRANE PROTEIN YHJD"/>
    <property type="match status" value="1"/>
</dbReference>
<evidence type="ECO:0000313" key="8">
    <source>
        <dbReference type="Proteomes" id="UP000217265"/>
    </source>
</evidence>
<sequence length="318" mass="34714">MPMQRWDRILFRAGKSWFDDDVFKHSAAVSFYTLFSLAPITIIAVWVAGFFFGQEAASGQLSDQISQLVGKEGSKVIEDAVAASRPENTSWFSMAAGFVVLLIGATTVFGQLQESLNEIWGVMTKPNRNGFVVLLVRRLISFAMVLTVGFLLLVSLVLTTAISSLVKFADSYMAVSPIVLQGVDLVVALGVITVLFALVFKFLPDVHLRWRDVWQGAFVTALLFSVGRLGISFYLSHSTVASTYGAAGSLVALLIWIYYSCAILFFGAEVTRAARENSGLNVQPKSKAVRVTRQIVEEVKKNGPVTGGIVTKKRGERG</sequence>
<evidence type="ECO:0000256" key="1">
    <source>
        <dbReference type="ARBA" id="ARBA00004651"/>
    </source>
</evidence>
<keyword evidence="5 6" id="KW-0472">Membrane</keyword>
<keyword evidence="4 6" id="KW-1133">Transmembrane helix</keyword>
<dbReference type="RefSeq" id="WP_096057639.1">
    <property type="nucleotide sequence ID" value="NZ_CP023344.1"/>
</dbReference>
<feature type="transmembrane region" description="Helical" evidence="6">
    <location>
        <begin position="178"/>
        <end position="200"/>
    </location>
</feature>
<dbReference type="InterPro" id="IPR017039">
    <property type="entry name" value="Virul_fac_BrkB"/>
</dbReference>
<comment type="subcellular location">
    <subcellularLocation>
        <location evidence="1">Cell membrane</location>
        <topology evidence="1">Multi-pass membrane protein</topology>
    </subcellularLocation>
</comment>
<keyword evidence="2" id="KW-1003">Cell membrane</keyword>
<dbReference type="KEGG" id="vbh:CMV30_05870"/>
<feature type="transmembrane region" description="Helical" evidence="6">
    <location>
        <begin position="131"/>
        <end position="158"/>
    </location>
</feature>
<dbReference type="AlphaFoldDB" id="A0A290QMV7"/>
<dbReference type="PIRSF" id="PIRSF035875">
    <property type="entry name" value="RNase_BN"/>
    <property type="match status" value="1"/>
</dbReference>
<feature type="transmembrane region" description="Helical" evidence="6">
    <location>
        <begin position="91"/>
        <end position="110"/>
    </location>
</feature>
<keyword evidence="8" id="KW-1185">Reference proteome</keyword>
<proteinExistence type="predicted"/>
<dbReference type="GO" id="GO:0005886">
    <property type="term" value="C:plasma membrane"/>
    <property type="evidence" value="ECO:0007669"/>
    <property type="project" value="UniProtKB-SubCell"/>
</dbReference>
<name>A0A290QMV7_9BACT</name>
<dbReference type="OrthoDB" id="9797028at2"/>
<accession>A0A290QMV7</accession>
<organism evidence="7 8">
    <name type="scientific">Nibricoccus aquaticus</name>
    <dbReference type="NCBI Taxonomy" id="2576891"/>
    <lineage>
        <taxon>Bacteria</taxon>
        <taxon>Pseudomonadati</taxon>
        <taxon>Verrucomicrobiota</taxon>
        <taxon>Opitutia</taxon>
        <taxon>Opitutales</taxon>
        <taxon>Opitutaceae</taxon>
        <taxon>Nibricoccus</taxon>
    </lineage>
</organism>
<evidence type="ECO:0000256" key="2">
    <source>
        <dbReference type="ARBA" id="ARBA00022475"/>
    </source>
</evidence>
<evidence type="ECO:0000313" key="7">
    <source>
        <dbReference type="EMBL" id="ATC66011.1"/>
    </source>
</evidence>
<protein>
    <submittedName>
        <fullName evidence="7">Ribonuclease BN</fullName>
    </submittedName>
</protein>
<evidence type="ECO:0000256" key="6">
    <source>
        <dbReference type="SAM" id="Phobius"/>
    </source>
</evidence>
<keyword evidence="3 6" id="KW-0812">Transmembrane</keyword>
<dbReference type="EMBL" id="CP023344">
    <property type="protein sequence ID" value="ATC66011.1"/>
    <property type="molecule type" value="Genomic_DNA"/>
</dbReference>
<feature type="transmembrane region" description="Helical" evidence="6">
    <location>
        <begin position="247"/>
        <end position="268"/>
    </location>
</feature>